<feature type="region of interest" description="Disordered" evidence="1">
    <location>
        <begin position="1"/>
        <end position="145"/>
    </location>
</feature>
<feature type="compositionally biased region" description="Polar residues" evidence="1">
    <location>
        <begin position="18"/>
        <end position="35"/>
    </location>
</feature>
<reference evidence="2 3" key="1">
    <citation type="journal article" date="2024" name="Science">
        <title>Giant polyketide synthase enzymes in the biosynthesis of giant marine polyether toxins.</title>
        <authorList>
            <person name="Fallon T.R."/>
            <person name="Shende V.V."/>
            <person name="Wierzbicki I.H."/>
            <person name="Pendleton A.L."/>
            <person name="Watervoot N.F."/>
            <person name="Auber R.P."/>
            <person name="Gonzalez D.J."/>
            <person name="Wisecaver J.H."/>
            <person name="Moore B.S."/>
        </authorList>
    </citation>
    <scope>NUCLEOTIDE SEQUENCE [LARGE SCALE GENOMIC DNA]</scope>
    <source>
        <strain evidence="2 3">12B1</strain>
    </source>
</reference>
<organism evidence="2 3">
    <name type="scientific">Prymnesium parvum</name>
    <name type="common">Toxic golden alga</name>
    <dbReference type="NCBI Taxonomy" id="97485"/>
    <lineage>
        <taxon>Eukaryota</taxon>
        <taxon>Haptista</taxon>
        <taxon>Haptophyta</taxon>
        <taxon>Prymnesiophyceae</taxon>
        <taxon>Prymnesiales</taxon>
        <taxon>Prymnesiaceae</taxon>
        <taxon>Prymnesium</taxon>
    </lineage>
</organism>
<accession>A0AB34K481</accession>
<proteinExistence type="predicted"/>
<protein>
    <recommendedName>
        <fullName evidence="4">KIF-binding protein</fullName>
    </recommendedName>
</protein>
<feature type="compositionally biased region" description="Polar residues" evidence="1">
    <location>
        <begin position="98"/>
        <end position="115"/>
    </location>
</feature>
<feature type="compositionally biased region" description="Basic and acidic residues" evidence="1">
    <location>
        <begin position="73"/>
        <end position="83"/>
    </location>
</feature>
<comment type="caution">
    <text evidence="2">The sequence shown here is derived from an EMBL/GenBank/DDBJ whole genome shotgun (WGS) entry which is preliminary data.</text>
</comment>
<dbReference type="AlphaFoldDB" id="A0AB34K481"/>
<sequence length="637" mass="68753">MALAMPPPNGTVVAAKTELTSVRSNKNTKKGNVSPSVRLPPLTRKANAAKAEGASSSKPAAGSKQEGAASARARQEAPRKAKQETPANGKLVVDAYGNNPQPQARPSAGTSSKQQGAVWYDKEHSLRVRQSRAKEEEACRSERQRVEDDLRAKMGKMVGKEDNETAVKWRQFSLSNETPNLATQLSNTDEHRALQELSLVDPVKPGAEGPEGLPYLSGLSCPSYNGSGKMSSVVEGKEDSPEEVIAQAQRSWAKAEGWTDHASCVYLGQALELCPAMPQFIPIAGRLLARVGLAHHQGQRNGADVLAYLKGAAARAHQSDRARMLKHRHEHKLVTRLGKLCLPNGADTSKASLSIKRQGPIQRGPLAFFDQSYEKAICEADIKIFAEQDAYEDALSCMLIILSHYLAGRYEAFIASFGQSGAALSSSVAPPLLLRSIQASKEAEFASGSDFPLPKAQYTTNSLSGEIVSTSADAQLALWGELSEKHGAAMLKLDNTFSLDDETSGMADYGFGLQHIDITHVYAPVREAKGKGDDDGPLTFGDMVADTAGFDAAVKAAVEANVQLAEVQEEEHYTTAAELFKTLPGLKERPIKVVAHLTLILSYYDAARKRLELPRMVHRAPALRAVSMECAQYKNAK</sequence>
<feature type="compositionally biased region" description="Low complexity" evidence="1">
    <location>
        <begin position="45"/>
        <end position="64"/>
    </location>
</feature>
<name>A0AB34K481_PRYPA</name>
<feature type="compositionally biased region" description="Basic and acidic residues" evidence="1">
    <location>
        <begin position="120"/>
        <end position="145"/>
    </location>
</feature>
<keyword evidence="3" id="KW-1185">Reference proteome</keyword>
<evidence type="ECO:0000313" key="3">
    <source>
        <dbReference type="Proteomes" id="UP001515480"/>
    </source>
</evidence>
<dbReference type="EMBL" id="JBGBPQ010000002">
    <property type="protein sequence ID" value="KAL1527791.1"/>
    <property type="molecule type" value="Genomic_DNA"/>
</dbReference>
<dbReference type="Proteomes" id="UP001515480">
    <property type="component" value="Unassembled WGS sequence"/>
</dbReference>
<evidence type="ECO:0000256" key="1">
    <source>
        <dbReference type="SAM" id="MobiDB-lite"/>
    </source>
</evidence>
<evidence type="ECO:0008006" key="4">
    <source>
        <dbReference type="Google" id="ProtNLM"/>
    </source>
</evidence>
<evidence type="ECO:0000313" key="2">
    <source>
        <dbReference type="EMBL" id="KAL1527791.1"/>
    </source>
</evidence>
<gene>
    <name evidence="2" type="ORF">AB1Y20_009174</name>
</gene>